<comment type="caution">
    <text evidence="1">The sequence shown here is derived from an EMBL/GenBank/DDBJ whole genome shotgun (WGS) entry which is preliminary data.</text>
</comment>
<sequence>MPKQLPLSEQAAARLLHAHFGLLSPTTRAAFRHSYRKQAFLVHPDHSQTKDPAPFVALQAAYDLLLQCNAIFAGDTEKQGDTATDGTPLNTLGLGLGSAVNGTDCNKCRTRGYTTAIGKKRVYCEECNDEGVPLKQCPRCRGTCGFTAPDKTHVVCEVCWDKGKILDIIKRKHFSAALPLCKHCHGTKYRTISNRDQPIFHKCLVCNGTGEVRIFNPVIPKGRLAALRQAP</sequence>
<proteinExistence type="predicted"/>
<reference evidence="1" key="1">
    <citation type="journal article" date="2015" name="Nature">
        <title>Complex archaea that bridge the gap between prokaryotes and eukaryotes.</title>
        <authorList>
            <person name="Spang A."/>
            <person name="Saw J.H."/>
            <person name="Jorgensen S.L."/>
            <person name="Zaremba-Niedzwiedzka K."/>
            <person name="Martijn J."/>
            <person name="Lind A.E."/>
            <person name="van Eijk R."/>
            <person name="Schleper C."/>
            <person name="Guy L."/>
            <person name="Ettema T.J."/>
        </authorList>
    </citation>
    <scope>NUCLEOTIDE SEQUENCE</scope>
</reference>
<dbReference type="Gene3D" id="2.10.230.10">
    <property type="entry name" value="Heat shock protein DnaJ, cysteine-rich domain"/>
    <property type="match status" value="1"/>
</dbReference>
<name>A0A0F8Z4E1_9ZZZZ</name>
<accession>A0A0F8Z4E1</accession>
<organism evidence="1">
    <name type="scientific">marine sediment metagenome</name>
    <dbReference type="NCBI Taxonomy" id="412755"/>
    <lineage>
        <taxon>unclassified sequences</taxon>
        <taxon>metagenomes</taxon>
        <taxon>ecological metagenomes</taxon>
    </lineage>
</organism>
<evidence type="ECO:0000313" key="1">
    <source>
        <dbReference type="EMBL" id="KKK61294.1"/>
    </source>
</evidence>
<dbReference type="SUPFAM" id="SSF46565">
    <property type="entry name" value="Chaperone J-domain"/>
    <property type="match status" value="1"/>
</dbReference>
<protein>
    <recommendedName>
        <fullName evidence="2">J domain-containing protein</fullName>
    </recommendedName>
</protein>
<dbReference type="AlphaFoldDB" id="A0A0F8Z4E1"/>
<gene>
    <name evidence="1" type="ORF">LCGC14_3015770</name>
</gene>
<dbReference type="InterPro" id="IPR036869">
    <property type="entry name" value="J_dom_sf"/>
</dbReference>
<dbReference type="EMBL" id="LAZR01062549">
    <property type="protein sequence ID" value="KKK61294.1"/>
    <property type="molecule type" value="Genomic_DNA"/>
</dbReference>
<evidence type="ECO:0008006" key="2">
    <source>
        <dbReference type="Google" id="ProtNLM"/>
    </source>
</evidence>